<sequence length="677" mass="69921">MRARWTVMLGAGMAVLLGGSATAALAESPVALDDAYVYDGSDVLTSDEEQAADDRLRQLSDETDVDLWVVYVDDFEDPSDRVQWADDTAELNGLGTDQYLLAIATEGRQLYISAAQDGPVGDSRLDAIEEELLDVLGDGDWAGAVDVAADGLEDARSGSSGWPWIIGLVVVAGVVIVVVLLTRNRRKSPSSTPGSAPAEPEVPLAELQRRAASLLIATDDAVKASEQELGFAIAQFGEGATTEFQEALATAKADLGRAFELKQKLDDGEEDAESDVRAGNAEIVSLCEHAGASLEEKAEAFAQLRQLEQNAPEALAQVQEKRAQATQLAAEAQQALGVLLTRYAPEALDTVSDNPEQARTRLVFADEQLASAQRLIGSAKAGEAAVAIRNAEQAIAQARGLRTAVDELGAALAEGEKQANALVVELEGDVAAAKQLPDPDGSVAAAIARTEQQVEHARQNLSGTGRRPLVLLESLQKADDEIDHAIAGGRDAVQKRQRAEQLLGQTVLQARSQVASAEQFLAARRGGVGADARTRLAQAGSELARAEGLQQSDPGTALVHAQSALRHAQEAVQLAQSDVGVFESRYPARGASSGSSGDDFLGGLLGGLIGSSLGGNRRSSSGWGGGGVFGGGGYGGGRSGRSGGGSFGGRGGRSGGGGFGGGRSGGGRSGRGGGGRF</sequence>
<accession>A0AA97FHG0</accession>
<feature type="chain" id="PRO_5041660397" evidence="4">
    <location>
        <begin position="27"/>
        <end position="677"/>
    </location>
</feature>
<evidence type="ECO:0000256" key="3">
    <source>
        <dbReference type="SAM" id="Phobius"/>
    </source>
</evidence>
<proteinExistence type="predicted"/>
<dbReference type="KEGG" id="mbet:N8K70_12255"/>
<dbReference type="AlphaFoldDB" id="A0AA97FHG0"/>
<keyword evidence="3" id="KW-0812">Transmembrane</keyword>
<evidence type="ECO:0000313" key="6">
    <source>
        <dbReference type="EMBL" id="WOF22149.1"/>
    </source>
</evidence>
<dbReference type="InterPro" id="IPR007621">
    <property type="entry name" value="TPM_dom"/>
</dbReference>
<evidence type="ECO:0000256" key="1">
    <source>
        <dbReference type="SAM" id="Coils"/>
    </source>
</evidence>
<keyword evidence="1" id="KW-0175">Coiled coil</keyword>
<dbReference type="RefSeq" id="WP_317138625.1">
    <property type="nucleotide sequence ID" value="NZ_CP118157.1"/>
</dbReference>
<keyword evidence="3" id="KW-0472">Membrane</keyword>
<keyword evidence="3" id="KW-1133">Transmembrane helix</keyword>
<feature type="region of interest" description="Disordered" evidence="2">
    <location>
        <begin position="640"/>
        <end position="677"/>
    </location>
</feature>
<protein>
    <submittedName>
        <fullName evidence="6">TPM domain-containing protein</fullName>
    </submittedName>
</protein>
<organism evidence="6 7">
    <name type="scientific">Microbacterium betulae</name>
    <dbReference type="NCBI Taxonomy" id="2981139"/>
    <lineage>
        <taxon>Bacteria</taxon>
        <taxon>Bacillati</taxon>
        <taxon>Actinomycetota</taxon>
        <taxon>Actinomycetes</taxon>
        <taxon>Micrococcales</taxon>
        <taxon>Microbacteriaceae</taxon>
        <taxon>Microbacterium</taxon>
    </lineage>
</organism>
<evidence type="ECO:0000256" key="4">
    <source>
        <dbReference type="SAM" id="SignalP"/>
    </source>
</evidence>
<feature type="domain" description="TPM" evidence="5">
    <location>
        <begin position="37"/>
        <end position="154"/>
    </location>
</feature>
<name>A0AA97FHG0_9MICO</name>
<dbReference type="EMBL" id="CP118157">
    <property type="protein sequence ID" value="WOF22149.1"/>
    <property type="molecule type" value="Genomic_DNA"/>
</dbReference>
<reference evidence="6 7" key="1">
    <citation type="submission" date="2023-02" db="EMBL/GenBank/DDBJ databases">
        <title>Microbacterium betulae sp. nov., isolated from birch wood.</title>
        <authorList>
            <person name="Pasciak M."/>
            <person name="Pawlik K.J."/>
            <person name="Martynowski D."/>
            <person name="Laczmanski L."/>
            <person name="Ciekot J."/>
            <person name="Szponar B."/>
            <person name="Wojcik-Fatla A."/>
            <person name="Mackiewicz B."/>
            <person name="Farian E."/>
            <person name="Cholewa G."/>
            <person name="Cholewa A."/>
            <person name="Dutkiewicz J."/>
        </authorList>
    </citation>
    <scope>NUCLEOTIDE SEQUENCE [LARGE SCALE GENOMIC DNA]</scope>
    <source>
        <strain evidence="6 7">AB</strain>
    </source>
</reference>
<evidence type="ECO:0000256" key="2">
    <source>
        <dbReference type="SAM" id="MobiDB-lite"/>
    </source>
</evidence>
<evidence type="ECO:0000313" key="7">
    <source>
        <dbReference type="Proteomes" id="UP001305498"/>
    </source>
</evidence>
<dbReference type="Gene3D" id="3.10.310.50">
    <property type="match status" value="1"/>
</dbReference>
<keyword evidence="4" id="KW-0732">Signal</keyword>
<dbReference type="Pfam" id="PF04536">
    <property type="entry name" value="TPM_phosphatase"/>
    <property type="match status" value="1"/>
</dbReference>
<feature type="coiled-coil region" evidence="1">
    <location>
        <begin position="297"/>
        <end position="335"/>
    </location>
</feature>
<keyword evidence="7" id="KW-1185">Reference proteome</keyword>
<feature type="signal peptide" evidence="4">
    <location>
        <begin position="1"/>
        <end position="26"/>
    </location>
</feature>
<dbReference type="Proteomes" id="UP001305498">
    <property type="component" value="Chromosome"/>
</dbReference>
<evidence type="ECO:0000259" key="5">
    <source>
        <dbReference type="Pfam" id="PF04536"/>
    </source>
</evidence>
<feature type="transmembrane region" description="Helical" evidence="3">
    <location>
        <begin position="161"/>
        <end position="181"/>
    </location>
</feature>
<gene>
    <name evidence="6" type="ORF">N8K70_12255</name>
</gene>